<comment type="caution">
    <text evidence="2">The sequence shown here is derived from an EMBL/GenBank/DDBJ whole genome shotgun (WGS) entry which is preliminary data.</text>
</comment>
<dbReference type="InterPro" id="IPR013196">
    <property type="entry name" value="HTH_11"/>
</dbReference>
<evidence type="ECO:0000259" key="1">
    <source>
        <dbReference type="Pfam" id="PF08279"/>
    </source>
</evidence>
<feature type="domain" description="Helix-turn-helix type 11" evidence="1">
    <location>
        <begin position="29"/>
        <end position="66"/>
    </location>
</feature>
<dbReference type="InterPro" id="IPR036390">
    <property type="entry name" value="WH_DNA-bd_sf"/>
</dbReference>
<proteinExistence type="predicted"/>
<accession>A0ABX5AA91</accession>
<dbReference type="RefSeq" id="WP_104249123.1">
    <property type="nucleotide sequence ID" value="NZ_PSUD01000023.1"/>
</dbReference>
<dbReference type="Pfam" id="PF08279">
    <property type="entry name" value="HTH_11"/>
    <property type="match status" value="1"/>
</dbReference>
<dbReference type="InterPro" id="IPR011991">
    <property type="entry name" value="ArsR-like_HTH"/>
</dbReference>
<evidence type="ECO:0000313" key="2">
    <source>
        <dbReference type="EMBL" id="PPH75776.1"/>
    </source>
</evidence>
<dbReference type="EMBL" id="PSVT01000022">
    <property type="protein sequence ID" value="PPH75776.1"/>
    <property type="molecule type" value="Genomic_DNA"/>
</dbReference>
<dbReference type="InterPro" id="IPR036388">
    <property type="entry name" value="WH-like_DNA-bd_sf"/>
</dbReference>
<organism evidence="2 3">
    <name type="scientific">Rathayibacter rathayi</name>
    <name type="common">Corynebacterium rathayi</name>
    <dbReference type="NCBI Taxonomy" id="33887"/>
    <lineage>
        <taxon>Bacteria</taxon>
        <taxon>Bacillati</taxon>
        <taxon>Actinomycetota</taxon>
        <taxon>Actinomycetes</taxon>
        <taxon>Micrococcales</taxon>
        <taxon>Microbacteriaceae</taxon>
        <taxon>Rathayibacter</taxon>
    </lineage>
</organism>
<sequence>MPRRAEPAGIPESIDRAIAVFGSRIKVAALLALQERAATGAELAARLNVSRVLVRNHLIELEQLGILTVQPPRTEVDVRRRYFHLNRGALAAAVEALTAFAIAPSEGTGSGKK</sequence>
<dbReference type="SUPFAM" id="SSF46785">
    <property type="entry name" value="Winged helix' DNA-binding domain"/>
    <property type="match status" value="1"/>
</dbReference>
<reference evidence="2 3" key="1">
    <citation type="submission" date="2018-02" db="EMBL/GenBank/DDBJ databases">
        <title>Bacteriophage NCPPB3778 and a type I-E CRISPR drive the evolution of the US Biological Select Agent, Rathayibacter toxicus.</title>
        <authorList>
            <person name="Davis E.W.II."/>
            <person name="Tabima J.F."/>
            <person name="Weisberg A.J."/>
            <person name="Lopes L.D."/>
            <person name="Wiseman M.S."/>
            <person name="Wiseman M.S."/>
            <person name="Pupko T."/>
            <person name="Belcher M.S."/>
            <person name="Sechler A.J."/>
            <person name="Tancos M.A."/>
            <person name="Schroeder B.K."/>
            <person name="Murray T.D."/>
            <person name="Luster D.G."/>
            <person name="Schneider W.L."/>
            <person name="Rogers E."/>
            <person name="Andreote F.D."/>
            <person name="Grunwald N.J."/>
            <person name="Putnam M.L."/>
            <person name="Chang J.H."/>
        </authorList>
    </citation>
    <scope>NUCLEOTIDE SEQUENCE [LARGE SCALE GENOMIC DNA]</scope>
    <source>
        <strain evidence="2 3">AY1D6</strain>
    </source>
</reference>
<dbReference type="Gene3D" id="1.10.10.10">
    <property type="entry name" value="Winged helix-like DNA-binding domain superfamily/Winged helix DNA-binding domain"/>
    <property type="match status" value="1"/>
</dbReference>
<dbReference type="Proteomes" id="UP000239698">
    <property type="component" value="Unassembled WGS sequence"/>
</dbReference>
<protein>
    <recommendedName>
        <fullName evidence="1">Helix-turn-helix type 11 domain-containing protein</fullName>
    </recommendedName>
</protein>
<dbReference type="CDD" id="cd00090">
    <property type="entry name" value="HTH_ARSR"/>
    <property type="match status" value="1"/>
</dbReference>
<gene>
    <name evidence="2" type="ORF">C5C40_10785</name>
</gene>
<evidence type="ECO:0000313" key="3">
    <source>
        <dbReference type="Proteomes" id="UP000239698"/>
    </source>
</evidence>
<keyword evidence="3" id="KW-1185">Reference proteome</keyword>
<name>A0ABX5AA91_RATRA</name>